<dbReference type="InterPro" id="IPR051207">
    <property type="entry name" value="ComplexI_NDUFA9_subunit"/>
</dbReference>
<sequence>MNQLVTVFCNSDELSKYIVWEFANNGYNVNVVVDDIKKANYMKSYGLPGRISIVTGDIVNYTQITSFIKISDIVVNCFDLKIGNKKYLNLVNSFFPDFLAECAAKYNIKKYIHISSISAELDSKSSYGAMKKNAENNIIEKAKHCSTILRIGNLISNESKYISCICQFANLPFIVLPKSIKNNFLYLTNAIDIAKSIINTVNDNKTNGKIYNLVNQEINQLDFVKSILTTVNKNPKIVFIPNKLSKIKYSFMQKIPSDFLCFASQILYSSDIVNSNKINVNMFEKLGIKSLNWNEYSEKICLRNEDFGIYDENIDIKNYY</sequence>
<dbReference type="AlphaFoldDB" id="A0A5B8XG24"/>
<evidence type="ECO:0000313" key="1">
    <source>
        <dbReference type="EMBL" id="QED23284.1"/>
    </source>
</evidence>
<dbReference type="GO" id="GO:0044877">
    <property type="term" value="F:protein-containing complex binding"/>
    <property type="evidence" value="ECO:0007669"/>
    <property type="project" value="TreeGrafter"/>
</dbReference>
<evidence type="ECO:0000313" key="2">
    <source>
        <dbReference type="Proteomes" id="UP000321934"/>
    </source>
</evidence>
<organism evidence="1 2">
    <name type="scientific">Candidatus Deianiraea vastatrix</name>
    <dbReference type="NCBI Taxonomy" id="2163644"/>
    <lineage>
        <taxon>Bacteria</taxon>
        <taxon>Pseudomonadati</taxon>
        <taxon>Pseudomonadota</taxon>
        <taxon>Alphaproteobacteria</taxon>
        <taxon>Rickettsiales</taxon>
        <taxon>Candidatus Deianiraeaceae</taxon>
        <taxon>Candidatus Deianiraea</taxon>
    </lineage>
</organism>
<reference evidence="1 2" key="1">
    <citation type="journal article" date="2019" name="ISME J.">
        <title>Deianiraea, an extracellular bacterium associated with the ciliate Paramecium, suggests an alternative scenario for the evolution of Rickettsiales.</title>
        <authorList>
            <person name="Castelli M."/>
            <person name="Sabaneyeva E."/>
            <person name="Lanzoni O."/>
            <person name="Lebedeva N."/>
            <person name="Floriano A.M."/>
            <person name="Gaiarsa S."/>
            <person name="Benken K."/>
            <person name="Modeo L."/>
            <person name="Bandi C."/>
            <person name="Potekhin A."/>
            <person name="Sassera D."/>
            <person name="Petroni G."/>
        </authorList>
    </citation>
    <scope>NUCLEOTIDE SEQUENCE [LARGE SCALE GENOMIC DNA]</scope>
    <source>
        <strain evidence="1">CyL4-1</strain>
    </source>
</reference>
<dbReference type="Proteomes" id="UP000321934">
    <property type="component" value="Chromosome"/>
</dbReference>
<dbReference type="EMBL" id="CP029077">
    <property type="protein sequence ID" value="QED23284.1"/>
    <property type="molecule type" value="Genomic_DNA"/>
</dbReference>
<proteinExistence type="predicted"/>
<gene>
    <name evidence="1" type="ORF">Deia_00485</name>
</gene>
<dbReference type="SUPFAM" id="SSF51735">
    <property type="entry name" value="NAD(P)-binding Rossmann-fold domains"/>
    <property type="match status" value="1"/>
</dbReference>
<keyword evidence="2" id="KW-1185">Reference proteome</keyword>
<dbReference type="PANTHER" id="PTHR12126">
    <property type="entry name" value="NADH-UBIQUINONE OXIDOREDUCTASE 39 KDA SUBUNIT-RELATED"/>
    <property type="match status" value="1"/>
</dbReference>
<accession>A0A5B8XG24</accession>
<dbReference type="Gene3D" id="3.40.50.720">
    <property type="entry name" value="NAD(P)-binding Rossmann-like Domain"/>
    <property type="match status" value="1"/>
</dbReference>
<dbReference type="RefSeq" id="WP_146820565.1">
    <property type="nucleotide sequence ID" value="NZ_CP029077.1"/>
</dbReference>
<name>A0A5B8XG24_9RICK</name>
<protein>
    <submittedName>
        <fullName evidence="1">NAD(P)H-binding protein</fullName>
    </submittedName>
</protein>
<dbReference type="InterPro" id="IPR036291">
    <property type="entry name" value="NAD(P)-bd_dom_sf"/>
</dbReference>
<dbReference type="PANTHER" id="PTHR12126:SF11">
    <property type="entry name" value="NADH DEHYDROGENASE [UBIQUINONE] 1 ALPHA SUBCOMPLEX SUBUNIT 9, MITOCHONDRIAL"/>
    <property type="match status" value="1"/>
</dbReference>
<dbReference type="OrthoDB" id="9776313at2"/>